<dbReference type="GO" id="GO:0070475">
    <property type="term" value="P:rRNA base methylation"/>
    <property type="evidence" value="ECO:0007669"/>
    <property type="project" value="InterPro"/>
</dbReference>
<keyword evidence="5" id="KW-1185">Reference proteome</keyword>
<gene>
    <name evidence="2" type="ORF">C1SCF055_LOCUS2342</name>
</gene>
<dbReference type="PROSITE" id="PS51257">
    <property type="entry name" value="PROKAR_LIPOPROTEIN"/>
    <property type="match status" value="1"/>
</dbReference>
<dbReference type="EMBL" id="CAMXCT020000105">
    <property type="protein sequence ID" value="CAL1127271.1"/>
    <property type="molecule type" value="Genomic_DNA"/>
</dbReference>
<comment type="caution">
    <text evidence="2">The sequence shown here is derived from an EMBL/GenBank/DDBJ whole genome shotgun (WGS) entry which is preliminary data.</text>
</comment>
<dbReference type="Proteomes" id="UP001152797">
    <property type="component" value="Unassembled WGS sequence"/>
</dbReference>
<dbReference type="InterPro" id="IPR007473">
    <property type="entry name" value="RlmJ"/>
</dbReference>
<dbReference type="InterPro" id="IPR029063">
    <property type="entry name" value="SAM-dependent_MTases_sf"/>
</dbReference>
<dbReference type="InterPro" id="IPR011990">
    <property type="entry name" value="TPR-like_helical_dom_sf"/>
</dbReference>
<dbReference type="GO" id="GO:0005829">
    <property type="term" value="C:cytosol"/>
    <property type="evidence" value="ECO:0007669"/>
    <property type="project" value="TreeGrafter"/>
</dbReference>
<proteinExistence type="predicted"/>
<dbReference type="EMBL" id="CAMXCT010000105">
    <property type="protein sequence ID" value="CAI3973896.1"/>
    <property type="molecule type" value="Genomic_DNA"/>
</dbReference>
<evidence type="ECO:0000313" key="2">
    <source>
        <dbReference type="EMBL" id="CAI3973896.1"/>
    </source>
</evidence>
<name>A0A9P1FF97_9DINO</name>
<evidence type="ECO:0000313" key="5">
    <source>
        <dbReference type="Proteomes" id="UP001152797"/>
    </source>
</evidence>
<protein>
    <submittedName>
        <fullName evidence="4">Ribosomal RNA large subunit methyltransferase J (23S rRNA (Adenine(2030)-N6)-methyltransferase) (23S rRNA m6A2030 methyltransferase) (ORFJ)</fullName>
    </submittedName>
</protein>
<organism evidence="2">
    <name type="scientific">Cladocopium goreaui</name>
    <dbReference type="NCBI Taxonomy" id="2562237"/>
    <lineage>
        <taxon>Eukaryota</taxon>
        <taxon>Sar</taxon>
        <taxon>Alveolata</taxon>
        <taxon>Dinophyceae</taxon>
        <taxon>Suessiales</taxon>
        <taxon>Symbiodiniaceae</taxon>
        <taxon>Cladocopium</taxon>
    </lineage>
</organism>
<keyword evidence="4" id="KW-0808">Transferase</keyword>
<dbReference type="Pfam" id="PF01535">
    <property type="entry name" value="PPR"/>
    <property type="match status" value="2"/>
</dbReference>
<sequence length="507" mass="56068">MRAVAVPPDLVTVNAAIAACSLRGRWTESLGLLAQLAEGSLGDVITVGSTVMACQKSGHWEVALALLRFAAGASIELSVTACNAAVSTCEKAAQWEAAVALLVAMEEAILDSDCITYNAVIGACDKGLQWLMALQLLRRMTEIQLQHDRISFYTAIHACESCGNWPSAQELLAEMLELGIQDGLGADNLNRREYLHAFQAGDPIDCFKHVVLLSFWQRLAVAGDPLTFVDAHAGAGVYDLLQGAATFHRNYQDGIQHLDAIANEHNCTTVVMRYLQSLRYFNRQKHVEGGHTAWPDQLRFYLGSSGLLNLWLRPQDKAVYFEASDSVMQHLKQHLGGVDVSTRGHCAELRLLQADSYRWLLDMNETEAFGRGLVLLDPPYDSVNSYHVWNLFIIKHIRHTWPLTSVALWYPIIDSSQTENFHTRLAELGEDILVAEIEVERPHEQQQSSAGMALLAAPPELEHVLECELSALAQMLASSILAGPYQRNVRASVFWLRDKKVAAGQSL</sequence>
<dbReference type="AlphaFoldDB" id="A0A9P1FF97"/>
<evidence type="ECO:0000313" key="4">
    <source>
        <dbReference type="EMBL" id="CAL4761208.1"/>
    </source>
</evidence>
<reference evidence="3" key="2">
    <citation type="submission" date="2024-04" db="EMBL/GenBank/DDBJ databases">
        <authorList>
            <person name="Chen Y."/>
            <person name="Shah S."/>
            <person name="Dougan E. K."/>
            <person name="Thang M."/>
            <person name="Chan C."/>
        </authorList>
    </citation>
    <scope>NUCLEOTIDE SEQUENCE [LARGE SCALE GENOMIC DNA]</scope>
</reference>
<accession>A0A9P1FF97</accession>
<keyword evidence="4" id="KW-0489">Methyltransferase</keyword>
<dbReference type="Pfam" id="PF04378">
    <property type="entry name" value="RsmJ"/>
    <property type="match status" value="1"/>
</dbReference>
<dbReference type="GO" id="GO:0036307">
    <property type="term" value="F:23S rRNA (adenine(2030)-N(6))-methyltransferase activity"/>
    <property type="evidence" value="ECO:0007669"/>
    <property type="project" value="TreeGrafter"/>
</dbReference>
<dbReference type="PANTHER" id="PTHR37426:SF1">
    <property type="entry name" value="RIBOSOMAL RNA LARGE SUBUNIT METHYLTRANSFERASE J"/>
    <property type="match status" value="1"/>
</dbReference>
<dbReference type="OrthoDB" id="408848at2759"/>
<feature type="repeat" description="PPR" evidence="1">
    <location>
        <begin position="148"/>
        <end position="182"/>
    </location>
</feature>
<dbReference type="SUPFAM" id="SSF53335">
    <property type="entry name" value="S-adenosyl-L-methionine-dependent methyltransferases"/>
    <property type="match status" value="1"/>
</dbReference>
<dbReference type="EMBL" id="CAMXCT030000105">
    <property type="protein sequence ID" value="CAL4761208.1"/>
    <property type="molecule type" value="Genomic_DNA"/>
</dbReference>
<dbReference type="Gene3D" id="3.40.50.150">
    <property type="entry name" value="Vaccinia Virus protein VP39"/>
    <property type="match status" value="1"/>
</dbReference>
<dbReference type="PROSITE" id="PS51375">
    <property type="entry name" value="PPR"/>
    <property type="match status" value="1"/>
</dbReference>
<dbReference type="InterPro" id="IPR002885">
    <property type="entry name" value="PPR_rpt"/>
</dbReference>
<evidence type="ECO:0000256" key="1">
    <source>
        <dbReference type="PROSITE-ProRule" id="PRU00708"/>
    </source>
</evidence>
<dbReference type="Gene3D" id="1.25.40.10">
    <property type="entry name" value="Tetratricopeptide repeat domain"/>
    <property type="match status" value="2"/>
</dbReference>
<reference evidence="2" key="1">
    <citation type="submission" date="2022-10" db="EMBL/GenBank/DDBJ databases">
        <authorList>
            <person name="Chen Y."/>
            <person name="Dougan E. K."/>
            <person name="Chan C."/>
            <person name="Rhodes N."/>
            <person name="Thang M."/>
        </authorList>
    </citation>
    <scope>NUCLEOTIDE SEQUENCE</scope>
</reference>
<evidence type="ECO:0000313" key="3">
    <source>
        <dbReference type="EMBL" id="CAL1127271.1"/>
    </source>
</evidence>
<dbReference type="PANTHER" id="PTHR37426">
    <property type="entry name" value="RIBOSOMAL RNA LARGE SUBUNIT METHYLTRANSFERASE J"/>
    <property type="match status" value="1"/>
</dbReference>